<dbReference type="Pfam" id="PF11412">
    <property type="entry name" value="DsbD_N"/>
    <property type="match status" value="1"/>
</dbReference>
<accession>A0A376AKR3</accession>
<evidence type="ECO:0000313" key="3">
    <source>
        <dbReference type="EMBL" id="SSC68379.1"/>
    </source>
</evidence>
<feature type="domain" description="Thiol:disulfide interchange protein DsbD N-terminal" evidence="2">
    <location>
        <begin position="59"/>
        <end position="166"/>
    </location>
</feature>
<evidence type="ECO:0000256" key="1">
    <source>
        <dbReference type="SAM" id="SignalP"/>
    </source>
</evidence>
<evidence type="ECO:0000259" key="2">
    <source>
        <dbReference type="Pfam" id="PF11412"/>
    </source>
</evidence>
<dbReference type="InterPro" id="IPR028250">
    <property type="entry name" value="DsbDN"/>
</dbReference>
<name>A0A376AKR3_9HYPH</name>
<keyword evidence="4" id="KW-1185">Reference proteome</keyword>
<feature type="signal peptide" evidence="1">
    <location>
        <begin position="1"/>
        <end position="29"/>
    </location>
</feature>
<dbReference type="OrthoDB" id="9811036at2"/>
<gene>
    <name evidence="3" type="ORF">RHIZ70_4087</name>
</gene>
<dbReference type="RefSeq" id="WP_115670949.1">
    <property type="nucleotide sequence ID" value="NZ_UEYP01000007.1"/>
</dbReference>
<dbReference type="STRING" id="1336235.GCA_000518785_02689"/>
<reference evidence="4" key="1">
    <citation type="submission" date="2018-07" db="EMBL/GenBank/DDBJ databases">
        <authorList>
            <person name="Peiro R."/>
            <person name="Begona"/>
            <person name="Cbmso G."/>
            <person name="Lopez M."/>
            <person name="Gonzalez S."/>
        </authorList>
    </citation>
    <scope>NUCLEOTIDE SEQUENCE [LARGE SCALE GENOMIC DNA]</scope>
</reference>
<evidence type="ECO:0000313" key="4">
    <source>
        <dbReference type="Proteomes" id="UP000254764"/>
    </source>
</evidence>
<dbReference type="AlphaFoldDB" id="A0A376AKR3"/>
<organism evidence="3 4">
    <name type="scientific">Ciceribacter selenitireducens ATCC BAA-1503</name>
    <dbReference type="NCBI Taxonomy" id="1336235"/>
    <lineage>
        <taxon>Bacteria</taxon>
        <taxon>Pseudomonadati</taxon>
        <taxon>Pseudomonadota</taxon>
        <taxon>Alphaproteobacteria</taxon>
        <taxon>Hyphomicrobiales</taxon>
        <taxon>Rhizobiaceae</taxon>
        <taxon>Ciceribacter</taxon>
    </lineage>
</organism>
<protein>
    <recommendedName>
        <fullName evidence="2">Thiol:disulfide interchange protein DsbD N-terminal domain-containing protein</fullName>
    </recommendedName>
</protein>
<keyword evidence="1" id="KW-0732">Signal</keyword>
<proteinExistence type="predicted"/>
<feature type="chain" id="PRO_5016828818" description="Thiol:disulfide interchange protein DsbD N-terminal domain-containing protein" evidence="1">
    <location>
        <begin position="30"/>
        <end position="289"/>
    </location>
</feature>
<dbReference type="Proteomes" id="UP000254764">
    <property type="component" value="Unassembled WGS sequence"/>
</dbReference>
<sequence>MMFIAPTKLSRLCLALTALTLAISGALPGAIGAARAEMSDWAVNEGGRMRLVVLPADEHGKRAGALQIEPAPGWITYWREPGDAGIPPSITLAPDTGYTLTEVAYPVPKLIDSGDLRDIGYDGPVTLPLTLSGPADGRPSSGELKASVFIGLCRNICIPFQAEFQLSLTLSETADAAEAELVAAARQSLPEPPSADFAVQSHALSADGKELSLTVTVPEATRPDEAEIFVTGPSGHVFFKERERRLEGNALSVVLPISGLPRKYDIHGKSWGVLVKAGGRAMETTLAFD</sequence>
<dbReference type="EMBL" id="UEYP01000007">
    <property type="protein sequence ID" value="SSC68379.1"/>
    <property type="molecule type" value="Genomic_DNA"/>
</dbReference>